<evidence type="ECO:0000256" key="9">
    <source>
        <dbReference type="ARBA" id="ARBA00023316"/>
    </source>
</evidence>
<dbReference type="GO" id="GO:0005737">
    <property type="term" value="C:cytoplasm"/>
    <property type="evidence" value="ECO:0007669"/>
    <property type="project" value="UniProtKB-SubCell"/>
</dbReference>
<dbReference type="Gene3D" id="3.40.1390.10">
    <property type="entry name" value="MurE/MurF, N-terminal domain"/>
    <property type="match status" value="1"/>
</dbReference>
<evidence type="ECO:0000256" key="2">
    <source>
        <dbReference type="ARBA" id="ARBA00022598"/>
    </source>
</evidence>
<evidence type="ECO:0000256" key="10">
    <source>
        <dbReference type="HAMAP-Rule" id="MF_02019"/>
    </source>
</evidence>
<comment type="function">
    <text evidence="10 11">Involved in cell wall formation. Catalyzes the final step in the synthesis of UDP-N-acetylmuramoyl-pentapeptide, the precursor of murein.</text>
</comment>
<protein>
    <recommendedName>
        <fullName evidence="10 11">UDP-N-acetylmuramoyl-tripeptide--D-alanyl-D-alanine ligase</fullName>
        <ecNumber evidence="10 11">6.3.2.10</ecNumber>
    </recommendedName>
    <alternativeName>
        <fullName evidence="10">D-alanyl-D-alanine-adding enzyme</fullName>
    </alternativeName>
</protein>
<dbReference type="InterPro" id="IPR004101">
    <property type="entry name" value="Mur_ligase_C"/>
</dbReference>
<feature type="domain" description="Mur ligase central" evidence="14">
    <location>
        <begin position="109"/>
        <end position="296"/>
    </location>
</feature>
<dbReference type="Pfam" id="PF01225">
    <property type="entry name" value="Mur_ligase"/>
    <property type="match status" value="1"/>
</dbReference>
<dbReference type="EMBL" id="DVND01000202">
    <property type="protein sequence ID" value="HIU49307.1"/>
    <property type="molecule type" value="Genomic_DNA"/>
</dbReference>
<evidence type="ECO:0000256" key="11">
    <source>
        <dbReference type="RuleBase" id="RU004136"/>
    </source>
</evidence>
<dbReference type="InterPro" id="IPR036565">
    <property type="entry name" value="Mur-like_cat_sf"/>
</dbReference>
<dbReference type="GO" id="GO:0047480">
    <property type="term" value="F:UDP-N-acetylmuramoyl-tripeptide-D-alanyl-D-alanine ligase activity"/>
    <property type="evidence" value="ECO:0007669"/>
    <property type="project" value="UniProtKB-UniRule"/>
</dbReference>
<evidence type="ECO:0000256" key="1">
    <source>
        <dbReference type="ARBA" id="ARBA00022490"/>
    </source>
</evidence>
<evidence type="ECO:0000256" key="7">
    <source>
        <dbReference type="ARBA" id="ARBA00022984"/>
    </source>
</evidence>
<evidence type="ECO:0000259" key="12">
    <source>
        <dbReference type="Pfam" id="PF01225"/>
    </source>
</evidence>
<dbReference type="GO" id="GO:0071555">
    <property type="term" value="P:cell wall organization"/>
    <property type="evidence" value="ECO:0007669"/>
    <property type="project" value="UniProtKB-KW"/>
</dbReference>
<dbReference type="PANTHER" id="PTHR43024">
    <property type="entry name" value="UDP-N-ACETYLMURAMOYL-TRIPEPTIDE--D-ALANYL-D-ALANINE LIGASE"/>
    <property type="match status" value="1"/>
</dbReference>
<keyword evidence="1 10" id="KW-0963">Cytoplasm</keyword>
<evidence type="ECO:0000256" key="5">
    <source>
        <dbReference type="ARBA" id="ARBA00022840"/>
    </source>
</evidence>
<dbReference type="InterPro" id="IPR013221">
    <property type="entry name" value="Mur_ligase_cen"/>
</dbReference>
<dbReference type="Gene3D" id="3.40.1190.10">
    <property type="entry name" value="Mur-like, catalytic domain"/>
    <property type="match status" value="1"/>
</dbReference>
<dbReference type="EC" id="6.3.2.10" evidence="10 11"/>
<reference evidence="15" key="2">
    <citation type="journal article" date="2021" name="PeerJ">
        <title>Extensive microbial diversity within the chicken gut microbiome revealed by metagenomics and culture.</title>
        <authorList>
            <person name="Gilroy R."/>
            <person name="Ravi A."/>
            <person name="Getino M."/>
            <person name="Pursley I."/>
            <person name="Horton D.L."/>
            <person name="Alikhan N.F."/>
            <person name="Baker D."/>
            <person name="Gharbi K."/>
            <person name="Hall N."/>
            <person name="Watson M."/>
            <person name="Adriaenssens E.M."/>
            <person name="Foster-Nyarko E."/>
            <person name="Jarju S."/>
            <person name="Secka A."/>
            <person name="Antonio M."/>
            <person name="Oren A."/>
            <person name="Chaudhuri R.R."/>
            <person name="La Ragione R."/>
            <person name="Hildebrand F."/>
            <person name="Pallen M.J."/>
        </authorList>
    </citation>
    <scope>NUCLEOTIDE SEQUENCE</scope>
    <source>
        <strain evidence="15">ChiSjej4B22-9803</strain>
    </source>
</reference>
<dbReference type="PANTHER" id="PTHR43024:SF1">
    <property type="entry name" value="UDP-N-ACETYLMURAMOYL-TRIPEPTIDE--D-ALANYL-D-ALANINE LIGASE"/>
    <property type="match status" value="1"/>
</dbReference>
<dbReference type="AlphaFoldDB" id="A0A9D1LWL8"/>
<organism evidence="15 16">
    <name type="scientific">Candidatus Avimonoglobus intestinipullorum</name>
    <dbReference type="NCBI Taxonomy" id="2840699"/>
    <lineage>
        <taxon>Bacteria</taxon>
        <taxon>Bacillati</taxon>
        <taxon>Bacillota</taxon>
        <taxon>Clostridia</taxon>
        <taxon>Eubacteriales</taxon>
        <taxon>Candidatus Avimonoglobus</taxon>
    </lineage>
</organism>
<evidence type="ECO:0000313" key="16">
    <source>
        <dbReference type="Proteomes" id="UP000824111"/>
    </source>
</evidence>
<dbReference type="SUPFAM" id="SSF53244">
    <property type="entry name" value="MurD-like peptide ligases, peptide-binding domain"/>
    <property type="match status" value="1"/>
</dbReference>
<dbReference type="InterPro" id="IPR036615">
    <property type="entry name" value="Mur_ligase_C_dom_sf"/>
</dbReference>
<dbReference type="GO" id="GO:0008360">
    <property type="term" value="P:regulation of cell shape"/>
    <property type="evidence" value="ECO:0007669"/>
    <property type="project" value="UniProtKB-KW"/>
</dbReference>
<comment type="caution">
    <text evidence="15">The sequence shown here is derived from an EMBL/GenBank/DDBJ whole genome shotgun (WGS) entry which is preliminary data.</text>
</comment>
<dbReference type="Gene3D" id="3.90.190.20">
    <property type="entry name" value="Mur ligase, C-terminal domain"/>
    <property type="match status" value="1"/>
</dbReference>
<comment type="catalytic activity">
    <reaction evidence="10 11">
        <text>D-alanyl-D-alanine + UDP-N-acetyl-alpha-D-muramoyl-L-alanyl-gamma-D-glutamyl-meso-2,6-diaminopimelate + ATP = UDP-N-acetyl-alpha-D-muramoyl-L-alanyl-gamma-D-glutamyl-meso-2,6-diaminopimeloyl-D-alanyl-D-alanine + ADP + phosphate + H(+)</text>
        <dbReference type="Rhea" id="RHEA:28374"/>
        <dbReference type="ChEBI" id="CHEBI:15378"/>
        <dbReference type="ChEBI" id="CHEBI:30616"/>
        <dbReference type="ChEBI" id="CHEBI:43474"/>
        <dbReference type="ChEBI" id="CHEBI:57822"/>
        <dbReference type="ChEBI" id="CHEBI:61386"/>
        <dbReference type="ChEBI" id="CHEBI:83905"/>
        <dbReference type="ChEBI" id="CHEBI:456216"/>
        <dbReference type="EC" id="6.3.2.10"/>
    </reaction>
</comment>
<dbReference type="NCBIfam" id="TIGR01143">
    <property type="entry name" value="murF"/>
    <property type="match status" value="1"/>
</dbReference>
<keyword evidence="9 10" id="KW-0961">Cell wall biogenesis/degradation</keyword>
<name>A0A9D1LWL8_9FIRM</name>
<proteinExistence type="inferred from homology"/>
<evidence type="ECO:0000259" key="13">
    <source>
        <dbReference type="Pfam" id="PF02875"/>
    </source>
</evidence>
<dbReference type="GO" id="GO:0005524">
    <property type="term" value="F:ATP binding"/>
    <property type="evidence" value="ECO:0007669"/>
    <property type="project" value="UniProtKB-UniRule"/>
</dbReference>
<dbReference type="InterPro" id="IPR000713">
    <property type="entry name" value="Mur_ligase_N"/>
</dbReference>
<feature type="domain" description="Mur ligase N-terminal catalytic" evidence="12">
    <location>
        <begin position="28"/>
        <end position="98"/>
    </location>
</feature>
<dbReference type="Pfam" id="PF02875">
    <property type="entry name" value="Mur_ligase_C"/>
    <property type="match status" value="1"/>
</dbReference>
<keyword evidence="7 10" id="KW-0573">Peptidoglycan synthesis</keyword>
<keyword evidence="8 10" id="KW-0131">Cell cycle</keyword>
<keyword evidence="4 10" id="KW-0547">Nucleotide-binding</keyword>
<evidence type="ECO:0000256" key="4">
    <source>
        <dbReference type="ARBA" id="ARBA00022741"/>
    </source>
</evidence>
<dbReference type="HAMAP" id="MF_02019">
    <property type="entry name" value="MurF"/>
    <property type="match status" value="1"/>
</dbReference>
<gene>
    <name evidence="10" type="primary">murF</name>
    <name evidence="15" type="ORF">IAB04_08055</name>
</gene>
<sequence length="455" mass="49721">MQKLTVGELIEATGGTLLCGDIAQPVCSITTDSRKATPGALFIPLRGENFDGHDYIGAAFEKGAALSLSARPMEPVAGKTIISVEDTSKALADIARFYLKKYRVPVVGITGSVGKTTTKDMIYSVLNQQYNVLKTQGNFNNEIGLPLTVFRLEREQNMAVLEMGMSAFGEIHHLVDIARPDVAVITNIGMSHIENLGSQEGIFQAKMEICDYFTKDHTLIVNGDDKFLWTVRGHEAFEVVTFGIENKDCDVVAEAVENLGIDGSRFRVELDGSRYEVCIPTPGVHNIYNALAAICVGRRYGVPMEQIIRGIAQFRLTEMRLSVEQAHGITIINDCYNASPDSIRAALKVLGSVEAARKVAVLGDMLELGEFAKNAHYELGGEVEKNGTDVLLTAGKNAEHLAIGARDAGLEAVYSYKTTEELAEQIKRYVKAGDVVLVKASRGMHFEKICEQIRK</sequence>
<dbReference type="InterPro" id="IPR035911">
    <property type="entry name" value="MurE/MurF_N"/>
</dbReference>
<reference evidence="15" key="1">
    <citation type="submission" date="2020-10" db="EMBL/GenBank/DDBJ databases">
        <authorList>
            <person name="Gilroy R."/>
        </authorList>
    </citation>
    <scope>NUCLEOTIDE SEQUENCE</scope>
    <source>
        <strain evidence="15">ChiSjej4B22-9803</strain>
    </source>
</reference>
<evidence type="ECO:0000256" key="6">
    <source>
        <dbReference type="ARBA" id="ARBA00022960"/>
    </source>
</evidence>
<comment type="similarity">
    <text evidence="10">Belongs to the MurCDEF family. MurF subfamily.</text>
</comment>
<dbReference type="GO" id="GO:0051301">
    <property type="term" value="P:cell division"/>
    <property type="evidence" value="ECO:0007669"/>
    <property type="project" value="UniProtKB-KW"/>
</dbReference>
<accession>A0A9D1LWL8</accession>
<dbReference type="InterPro" id="IPR005863">
    <property type="entry name" value="UDP-N-AcMur_synth"/>
</dbReference>
<keyword evidence="2 10" id="KW-0436">Ligase</keyword>
<dbReference type="SUPFAM" id="SSF53623">
    <property type="entry name" value="MurD-like peptide ligases, catalytic domain"/>
    <property type="match status" value="1"/>
</dbReference>
<keyword evidence="6 10" id="KW-0133">Cell shape</keyword>
<dbReference type="SUPFAM" id="SSF63418">
    <property type="entry name" value="MurE/MurF N-terminal domain"/>
    <property type="match status" value="1"/>
</dbReference>
<comment type="pathway">
    <text evidence="10 11">Cell wall biogenesis; peptidoglycan biosynthesis.</text>
</comment>
<evidence type="ECO:0000256" key="8">
    <source>
        <dbReference type="ARBA" id="ARBA00023306"/>
    </source>
</evidence>
<dbReference type="Pfam" id="PF08245">
    <property type="entry name" value="Mur_ligase_M"/>
    <property type="match status" value="1"/>
</dbReference>
<dbReference type="Proteomes" id="UP000824111">
    <property type="component" value="Unassembled WGS sequence"/>
</dbReference>
<evidence type="ECO:0000259" key="14">
    <source>
        <dbReference type="Pfam" id="PF08245"/>
    </source>
</evidence>
<comment type="subcellular location">
    <subcellularLocation>
        <location evidence="10 11">Cytoplasm</location>
    </subcellularLocation>
</comment>
<evidence type="ECO:0000313" key="15">
    <source>
        <dbReference type="EMBL" id="HIU49307.1"/>
    </source>
</evidence>
<evidence type="ECO:0000256" key="3">
    <source>
        <dbReference type="ARBA" id="ARBA00022618"/>
    </source>
</evidence>
<dbReference type="GO" id="GO:0009252">
    <property type="term" value="P:peptidoglycan biosynthetic process"/>
    <property type="evidence" value="ECO:0007669"/>
    <property type="project" value="UniProtKB-UniRule"/>
</dbReference>
<feature type="domain" description="Mur ligase C-terminal" evidence="13">
    <location>
        <begin position="320"/>
        <end position="442"/>
    </location>
</feature>
<keyword evidence="5 10" id="KW-0067">ATP-binding</keyword>
<dbReference type="InterPro" id="IPR051046">
    <property type="entry name" value="MurCDEF_CellWall_CoF430Synth"/>
</dbReference>
<keyword evidence="3 10" id="KW-0132">Cell division</keyword>
<feature type="binding site" evidence="10">
    <location>
        <begin position="111"/>
        <end position="117"/>
    </location>
    <ligand>
        <name>ATP</name>
        <dbReference type="ChEBI" id="CHEBI:30616"/>
    </ligand>
</feature>